<proteinExistence type="predicted"/>
<protein>
    <submittedName>
        <fullName evidence="1">Uncharacterized protein</fullName>
    </submittedName>
</protein>
<comment type="caution">
    <text evidence="1">The sequence shown here is derived from an EMBL/GenBank/DDBJ whole genome shotgun (WGS) entry which is preliminary data.</text>
</comment>
<reference evidence="1" key="1">
    <citation type="journal article" date="2015" name="Nature">
        <title>Complex archaea that bridge the gap between prokaryotes and eukaryotes.</title>
        <authorList>
            <person name="Spang A."/>
            <person name="Saw J.H."/>
            <person name="Jorgensen S.L."/>
            <person name="Zaremba-Niedzwiedzka K."/>
            <person name="Martijn J."/>
            <person name="Lind A.E."/>
            <person name="van Eijk R."/>
            <person name="Schleper C."/>
            <person name="Guy L."/>
            <person name="Ettema T.J."/>
        </authorList>
    </citation>
    <scope>NUCLEOTIDE SEQUENCE</scope>
</reference>
<evidence type="ECO:0000313" key="1">
    <source>
        <dbReference type="EMBL" id="KKL88746.1"/>
    </source>
</evidence>
<dbReference type="AlphaFoldDB" id="A0A0F9GE39"/>
<accession>A0A0F9GE39</accession>
<dbReference type="EMBL" id="LAZR01020475">
    <property type="protein sequence ID" value="KKL88746.1"/>
    <property type="molecule type" value="Genomic_DNA"/>
</dbReference>
<name>A0A0F9GE39_9ZZZZ</name>
<sequence length="78" mass="8729">MPITDSDYKQAGQQIVDMLGERGKNMERDDLICFVYNNAIGDAAKFVYDLAPHNPLVASTLLGASKDIREKLTLRKDE</sequence>
<organism evidence="1">
    <name type="scientific">marine sediment metagenome</name>
    <dbReference type="NCBI Taxonomy" id="412755"/>
    <lineage>
        <taxon>unclassified sequences</taxon>
        <taxon>metagenomes</taxon>
        <taxon>ecological metagenomes</taxon>
    </lineage>
</organism>
<gene>
    <name evidence="1" type="ORF">LCGC14_1921610</name>
</gene>